<dbReference type="InterPro" id="IPR023796">
    <property type="entry name" value="Serpin_dom"/>
</dbReference>
<dbReference type="SUPFAM" id="SSF56574">
    <property type="entry name" value="Serpins"/>
    <property type="match status" value="1"/>
</dbReference>
<dbReference type="PANTHER" id="PTHR11461">
    <property type="entry name" value="SERINE PROTEASE INHIBITOR, SERPIN"/>
    <property type="match status" value="1"/>
</dbReference>
<keyword evidence="7" id="KW-0007">Acetylation</keyword>
<dbReference type="GO" id="GO:0045121">
    <property type="term" value="C:membrane raft"/>
    <property type="evidence" value="ECO:0007669"/>
    <property type="project" value="Ensembl"/>
</dbReference>
<dbReference type="InterPro" id="IPR023795">
    <property type="entry name" value="Serpin_CS"/>
</dbReference>
<dbReference type="Gene3D" id="2.30.39.10">
    <property type="entry name" value="Alpha-1-antitrypsin, domain 1"/>
    <property type="match status" value="1"/>
</dbReference>
<dbReference type="GO" id="GO:0003433">
    <property type="term" value="P:chondrocyte development involved in endochondral bone morphogenesis"/>
    <property type="evidence" value="ECO:0007669"/>
    <property type="project" value="Ensembl"/>
</dbReference>
<evidence type="ECO:0000256" key="12">
    <source>
        <dbReference type="RuleBase" id="RU000411"/>
    </source>
</evidence>
<dbReference type="InterPro" id="IPR033830">
    <property type="entry name" value="Serpin_H1_serpin_dom"/>
</dbReference>
<dbReference type="InterPro" id="IPR000215">
    <property type="entry name" value="Serpin_fam"/>
</dbReference>
<feature type="region of interest" description="Disordered" evidence="13">
    <location>
        <begin position="51"/>
        <end position="87"/>
    </location>
</feature>
<reference evidence="15 16" key="1">
    <citation type="submission" date="2013-03" db="EMBL/GenBank/DDBJ databases">
        <authorList>
            <person name="Warren W."/>
            <person name="Wilson R.K."/>
        </authorList>
    </citation>
    <scope>NUCLEOTIDE SEQUENCE</scope>
</reference>
<comment type="similarity">
    <text evidence="2 12">Belongs to the serpin family.</text>
</comment>
<dbReference type="FunFam" id="3.30.497.10:FF:000034">
    <property type="entry name" value="SERPINH1 isoform 13"/>
    <property type="match status" value="1"/>
</dbReference>
<feature type="compositionally biased region" description="Basic and acidic residues" evidence="13">
    <location>
        <begin position="132"/>
        <end position="152"/>
    </location>
</feature>
<evidence type="ECO:0000256" key="7">
    <source>
        <dbReference type="ARBA" id="ARBA00022990"/>
    </source>
</evidence>
<keyword evidence="5" id="KW-0732">Signal</keyword>
<dbReference type="Ensembl" id="ENSMFAT00000091481.1">
    <property type="protein sequence ID" value="ENSMFAP00000046543.1"/>
    <property type="gene ID" value="ENSMFAG00000043814.2"/>
</dbReference>
<name>A0A7N9C9J0_MACFA</name>
<evidence type="ECO:0000256" key="10">
    <source>
        <dbReference type="ARBA" id="ARBA00025405"/>
    </source>
</evidence>
<comment type="function">
    <text evidence="10">Binds specifically to collagen. Could be involved as a chaperone in the biosynthetic pathway of collagen.</text>
</comment>
<dbReference type="GO" id="GO:0004867">
    <property type="term" value="F:serine-type endopeptidase inhibitor activity"/>
    <property type="evidence" value="ECO:0007669"/>
    <property type="project" value="InterPro"/>
</dbReference>
<dbReference type="Proteomes" id="UP000233100">
    <property type="component" value="Chromosome 14"/>
</dbReference>
<sequence>MFQLENGGERGEGEMALLGAEPLRGKGCLKEYAIRSGLACAESLGVGGVSHTEGHAGPRGDSRRPAAWAAEGGSRTQGPGGAGRGRGRGLGRFEGGLWLFLAELGRPPEAFPTFQKFLGTGRRGWGLPYIDPRSRGAGEEQNRVVARERESRPGASPARPRPTVVRENHLPAMHSLLLLSAFCLLAVALTAEVKKPAAAAAPGTAEKLSPKAATLAERSAGLAFSLYQAMAKDQAVENILVSPVVVASSLGLVSLGGKATTASQAKAVLSAEQLRDEEVHTGLGELLRSLSNSTARNVTWKLGSRLYGPSSVSFADDFVRSSKQHYNCEHSKINFRDKRSALQSINEWAAQTTDGKLPEVTKDVERTDGALLVNAMFFKPHWDEKFHHKMVDNRGFMVTRSYTVGVMMMHRTGLYNYYDDEKEKLQIVEMPLAHKLSSLIILMPHHVEPLERLEKLLTKEQLKIWMGKMQKKAVAISLPKGVVEVTHDLQKHLAGLGLTEAIDKNKADLSRMSGKKDLYLASVFHATAFELDTDGNPFDQDIYGREELRSPKLFYADHPFIFLVRDTQSGSLLFIGRLVKGIGKSLFHSCYHLLVCQRVNKNCSVITK</sequence>
<dbReference type="InterPro" id="IPR042178">
    <property type="entry name" value="Serpin_sf_1"/>
</dbReference>
<keyword evidence="9" id="KW-0143">Chaperone</keyword>
<keyword evidence="6" id="KW-0256">Endoplasmic reticulum</keyword>
<feature type="compositionally biased region" description="Basic and acidic residues" evidence="13">
    <location>
        <begin position="52"/>
        <end position="64"/>
    </location>
</feature>
<evidence type="ECO:0000256" key="1">
    <source>
        <dbReference type="ARBA" id="ARBA00004319"/>
    </source>
</evidence>
<dbReference type="InterPro" id="IPR036186">
    <property type="entry name" value="Serpin_sf"/>
</dbReference>
<dbReference type="InterPro" id="IPR042185">
    <property type="entry name" value="Serpin_sf_2"/>
</dbReference>
<evidence type="ECO:0000313" key="15">
    <source>
        <dbReference type="Ensembl" id="ENSMFAP00000046543.1"/>
    </source>
</evidence>
<protein>
    <recommendedName>
        <fullName evidence="3">Serpin H1</fullName>
    </recommendedName>
    <alternativeName>
        <fullName evidence="11">Collagen-binding protein</fullName>
    </alternativeName>
</protein>
<dbReference type="GO" id="GO:0005518">
    <property type="term" value="F:collagen binding"/>
    <property type="evidence" value="ECO:0007669"/>
    <property type="project" value="InterPro"/>
</dbReference>
<dbReference type="PROSITE" id="PS00284">
    <property type="entry name" value="SERPIN"/>
    <property type="match status" value="1"/>
</dbReference>
<dbReference type="GO" id="GO:0030199">
    <property type="term" value="P:collagen fibril organization"/>
    <property type="evidence" value="ECO:0007669"/>
    <property type="project" value="Ensembl"/>
</dbReference>
<dbReference type="Gene3D" id="3.30.497.10">
    <property type="entry name" value="Antithrombin, subunit I, domain 2"/>
    <property type="match status" value="1"/>
</dbReference>
<keyword evidence="4" id="KW-0597">Phosphoprotein</keyword>
<dbReference type="GO" id="GO:0051604">
    <property type="term" value="P:protein maturation"/>
    <property type="evidence" value="ECO:0007669"/>
    <property type="project" value="Ensembl"/>
</dbReference>
<evidence type="ECO:0000259" key="14">
    <source>
        <dbReference type="SMART" id="SM00093"/>
    </source>
</evidence>
<dbReference type="Bgee" id="ENSMFAG00000043814">
    <property type="expression patterns" value="Expressed in lung and 12 other cell types or tissues"/>
</dbReference>
<dbReference type="GO" id="GO:0032964">
    <property type="term" value="P:collagen biosynthetic process"/>
    <property type="evidence" value="ECO:0007669"/>
    <property type="project" value="Ensembl"/>
</dbReference>
<evidence type="ECO:0000256" key="4">
    <source>
        <dbReference type="ARBA" id="ARBA00022553"/>
    </source>
</evidence>
<dbReference type="FunFam" id="2.30.39.10:FF:000072">
    <property type="entry name" value="Serpin peptidase inhibitor, clade H (Heat shock protein 47), member 1, (Collagen binding protein 1)"/>
    <property type="match status" value="1"/>
</dbReference>
<evidence type="ECO:0000313" key="16">
    <source>
        <dbReference type="Proteomes" id="UP000233100"/>
    </source>
</evidence>
<proteinExistence type="inferred from homology"/>
<evidence type="ECO:0000256" key="11">
    <source>
        <dbReference type="ARBA" id="ARBA00030441"/>
    </source>
</evidence>
<keyword evidence="8" id="KW-0325">Glycoprotein</keyword>
<evidence type="ECO:0000256" key="2">
    <source>
        <dbReference type="ARBA" id="ARBA00009500"/>
    </source>
</evidence>
<keyword evidence="16" id="KW-1185">Reference proteome</keyword>
<evidence type="ECO:0000256" key="5">
    <source>
        <dbReference type="ARBA" id="ARBA00022729"/>
    </source>
</evidence>
<dbReference type="CDD" id="cd02046">
    <property type="entry name" value="serpinH1_CBP1"/>
    <property type="match status" value="1"/>
</dbReference>
<feature type="compositionally biased region" description="Gly residues" evidence="13">
    <location>
        <begin position="78"/>
        <end position="87"/>
    </location>
</feature>
<reference evidence="15" key="3">
    <citation type="submission" date="2025-09" db="UniProtKB">
        <authorList>
            <consortium name="Ensembl"/>
        </authorList>
    </citation>
    <scope>IDENTIFICATION</scope>
</reference>
<evidence type="ECO:0000256" key="8">
    <source>
        <dbReference type="ARBA" id="ARBA00023180"/>
    </source>
</evidence>
<feature type="compositionally biased region" description="Low complexity" evidence="13">
    <location>
        <begin position="153"/>
        <end position="162"/>
    </location>
</feature>
<dbReference type="SMART" id="SM00093">
    <property type="entry name" value="SERPIN"/>
    <property type="match status" value="1"/>
</dbReference>
<accession>A0A7N9C9J0</accession>
<dbReference type="GO" id="GO:0005615">
    <property type="term" value="C:extracellular space"/>
    <property type="evidence" value="ECO:0007669"/>
    <property type="project" value="InterPro"/>
</dbReference>
<evidence type="ECO:0000256" key="6">
    <source>
        <dbReference type="ARBA" id="ARBA00022824"/>
    </source>
</evidence>
<feature type="region of interest" description="Disordered" evidence="13">
    <location>
        <begin position="129"/>
        <end position="162"/>
    </location>
</feature>
<gene>
    <name evidence="15" type="primary">SERPINH1</name>
</gene>
<dbReference type="GeneTree" id="ENSGT00940000156163"/>
<dbReference type="GO" id="GO:0005788">
    <property type="term" value="C:endoplasmic reticulum lumen"/>
    <property type="evidence" value="ECO:0007669"/>
    <property type="project" value="UniProtKB-SubCell"/>
</dbReference>
<reference evidence="15" key="2">
    <citation type="submission" date="2025-08" db="UniProtKB">
        <authorList>
            <consortium name="Ensembl"/>
        </authorList>
    </citation>
    <scope>IDENTIFICATION</scope>
</reference>
<feature type="domain" description="Serpin" evidence="14">
    <location>
        <begin position="224"/>
        <end position="581"/>
    </location>
</feature>
<dbReference type="AlphaFoldDB" id="A0A7N9C9J0"/>
<comment type="subcellular location">
    <subcellularLocation>
        <location evidence="1">Endoplasmic reticulum lumen</location>
    </subcellularLocation>
</comment>
<evidence type="ECO:0000256" key="9">
    <source>
        <dbReference type="ARBA" id="ARBA00023186"/>
    </source>
</evidence>
<evidence type="ECO:0000256" key="3">
    <source>
        <dbReference type="ARBA" id="ARBA00013551"/>
    </source>
</evidence>
<organism evidence="15 16">
    <name type="scientific">Macaca fascicularis</name>
    <name type="common">Crab-eating macaque</name>
    <name type="synonym">Cynomolgus monkey</name>
    <dbReference type="NCBI Taxonomy" id="9541"/>
    <lineage>
        <taxon>Eukaryota</taxon>
        <taxon>Metazoa</taxon>
        <taxon>Chordata</taxon>
        <taxon>Craniata</taxon>
        <taxon>Vertebrata</taxon>
        <taxon>Euteleostomi</taxon>
        <taxon>Mammalia</taxon>
        <taxon>Eutheria</taxon>
        <taxon>Euarchontoglires</taxon>
        <taxon>Primates</taxon>
        <taxon>Haplorrhini</taxon>
        <taxon>Catarrhini</taxon>
        <taxon>Cercopithecidae</taxon>
        <taxon>Cercopithecinae</taxon>
        <taxon>Macaca</taxon>
    </lineage>
</organism>
<dbReference type="Pfam" id="PF00079">
    <property type="entry name" value="Serpin"/>
    <property type="match status" value="1"/>
</dbReference>
<dbReference type="GO" id="GO:0005793">
    <property type="term" value="C:endoplasmic reticulum-Golgi intermediate compartment"/>
    <property type="evidence" value="ECO:0007669"/>
    <property type="project" value="Ensembl"/>
</dbReference>
<dbReference type="GO" id="GO:0051082">
    <property type="term" value="F:unfolded protein binding"/>
    <property type="evidence" value="ECO:0007669"/>
    <property type="project" value="Ensembl"/>
</dbReference>
<evidence type="ECO:0000256" key="13">
    <source>
        <dbReference type="SAM" id="MobiDB-lite"/>
    </source>
</evidence>
<dbReference type="PANTHER" id="PTHR11461:SF27">
    <property type="entry name" value="SERPIN H1"/>
    <property type="match status" value="1"/>
</dbReference>